<protein>
    <submittedName>
        <fullName evidence="1">Uncharacterized protein</fullName>
    </submittedName>
</protein>
<reference evidence="1" key="1">
    <citation type="submission" date="2021-03" db="EMBL/GenBank/DDBJ databases">
        <authorList>
            <consortium name="DOE Joint Genome Institute"/>
            <person name="Ahrendt S."/>
            <person name="Looney B.P."/>
            <person name="Miyauchi S."/>
            <person name="Morin E."/>
            <person name="Drula E."/>
            <person name="Courty P.E."/>
            <person name="Chicoki N."/>
            <person name="Fauchery L."/>
            <person name="Kohler A."/>
            <person name="Kuo A."/>
            <person name="Labutti K."/>
            <person name="Pangilinan J."/>
            <person name="Lipzen A."/>
            <person name="Riley R."/>
            <person name="Andreopoulos W."/>
            <person name="He G."/>
            <person name="Johnson J."/>
            <person name="Barry K.W."/>
            <person name="Grigoriev I.V."/>
            <person name="Nagy L."/>
            <person name="Hibbett D."/>
            <person name="Henrissat B."/>
            <person name="Matheny P.B."/>
            <person name="Labbe J."/>
            <person name="Martin F."/>
        </authorList>
    </citation>
    <scope>NUCLEOTIDE SEQUENCE</scope>
    <source>
        <strain evidence="1">HHB10654</strain>
    </source>
</reference>
<gene>
    <name evidence="1" type="ORF">BV25DRAFT_1867961</name>
</gene>
<proteinExistence type="predicted"/>
<sequence>MVVAARQQYDVQSREERIHPVLMANTAIADLAPSTSTSAEALVREIVDGERSQTRMATFATLRSSLVDRVSARQESVEEKTERLRKEYLELHHQWVDHCAKLDNVNQGNVVDEVAAVAGRTTRRSAAVLGDAVRSDLEMEQIIASLGNEDMMDPAQLALRNVATIPDMISVTHGRVDGLFDDTNNLIEDPSSFYDPGPSMAAWTEEEQEIFKEKFAAHPKQFGIIAARRFIAAFYRSFYFWWPSQTHQQYG</sequence>
<evidence type="ECO:0000313" key="1">
    <source>
        <dbReference type="EMBL" id="KAI0066817.1"/>
    </source>
</evidence>
<evidence type="ECO:0000313" key="2">
    <source>
        <dbReference type="Proteomes" id="UP000814140"/>
    </source>
</evidence>
<name>A0ACB8TEG7_9AGAM</name>
<dbReference type="Proteomes" id="UP000814140">
    <property type="component" value="Unassembled WGS sequence"/>
</dbReference>
<reference evidence="1" key="2">
    <citation type="journal article" date="2022" name="New Phytol.">
        <title>Evolutionary transition to the ectomycorrhizal habit in the genomes of a hyperdiverse lineage of mushroom-forming fungi.</title>
        <authorList>
            <person name="Looney B."/>
            <person name="Miyauchi S."/>
            <person name="Morin E."/>
            <person name="Drula E."/>
            <person name="Courty P.E."/>
            <person name="Kohler A."/>
            <person name="Kuo A."/>
            <person name="LaButti K."/>
            <person name="Pangilinan J."/>
            <person name="Lipzen A."/>
            <person name="Riley R."/>
            <person name="Andreopoulos W."/>
            <person name="He G."/>
            <person name="Johnson J."/>
            <person name="Nolan M."/>
            <person name="Tritt A."/>
            <person name="Barry K.W."/>
            <person name="Grigoriev I.V."/>
            <person name="Nagy L.G."/>
            <person name="Hibbett D."/>
            <person name="Henrissat B."/>
            <person name="Matheny P.B."/>
            <person name="Labbe J."/>
            <person name="Martin F.M."/>
        </authorList>
    </citation>
    <scope>NUCLEOTIDE SEQUENCE</scope>
    <source>
        <strain evidence="1">HHB10654</strain>
    </source>
</reference>
<organism evidence="1 2">
    <name type="scientific">Artomyces pyxidatus</name>
    <dbReference type="NCBI Taxonomy" id="48021"/>
    <lineage>
        <taxon>Eukaryota</taxon>
        <taxon>Fungi</taxon>
        <taxon>Dikarya</taxon>
        <taxon>Basidiomycota</taxon>
        <taxon>Agaricomycotina</taxon>
        <taxon>Agaricomycetes</taxon>
        <taxon>Russulales</taxon>
        <taxon>Auriscalpiaceae</taxon>
        <taxon>Artomyces</taxon>
    </lineage>
</organism>
<comment type="caution">
    <text evidence="1">The sequence shown here is derived from an EMBL/GenBank/DDBJ whole genome shotgun (WGS) entry which is preliminary data.</text>
</comment>
<accession>A0ACB8TEG7</accession>
<dbReference type="EMBL" id="MU277191">
    <property type="protein sequence ID" value="KAI0066817.1"/>
    <property type="molecule type" value="Genomic_DNA"/>
</dbReference>
<keyword evidence="2" id="KW-1185">Reference proteome</keyword>